<sequence>MRLSPETLAHISALTVQHYQDCAEDFRDGTRDHDVSQNIAALLAPIQATAPFQILDFGCGPGRDLRTFKAMGHTAVGLDGCARFVEMARTDSGCEAWQQDFLALDLPPERFDGVFANAVLFHIPSQELPRVLAQLHACLKPGGVLFSSNPRGENQEGWNGDRYGAYYDLANWRVLLNAAGFSELQHYYRPAGLPREQQPWLASVWRRL</sequence>
<dbReference type="Proteomes" id="UP000307541">
    <property type="component" value="Unassembled WGS sequence"/>
</dbReference>
<name>A0A4T2A0P0_9PSED</name>
<keyword evidence="1 4" id="KW-0489">Methyltransferase</keyword>
<dbReference type="InterPro" id="IPR029063">
    <property type="entry name" value="SAM-dependent_MTases_sf"/>
</dbReference>
<feature type="domain" description="Methyltransferase" evidence="3">
    <location>
        <begin position="54"/>
        <end position="143"/>
    </location>
</feature>
<dbReference type="RefSeq" id="WP_136663826.1">
    <property type="nucleotide sequence ID" value="NZ_RFLV01000001.1"/>
</dbReference>
<evidence type="ECO:0000256" key="2">
    <source>
        <dbReference type="ARBA" id="ARBA00022679"/>
    </source>
</evidence>
<dbReference type="GO" id="GO:0008168">
    <property type="term" value="F:methyltransferase activity"/>
    <property type="evidence" value="ECO:0007669"/>
    <property type="project" value="UniProtKB-KW"/>
</dbReference>
<evidence type="ECO:0000313" key="5">
    <source>
        <dbReference type="Proteomes" id="UP000307541"/>
    </source>
</evidence>
<dbReference type="AlphaFoldDB" id="A0A4T2A0P0"/>
<keyword evidence="5" id="KW-1185">Reference proteome</keyword>
<dbReference type="Gene3D" id="3.40.50.150">
    <property type="entry name" value="Vaccinia Virus protein VP39"/>
    <property type="match status" value="1"/>
</dbReference>
<proteinExistence type="predicted"/>
<evidence type="ECO:0000313" key="4">
    <source>
        <dbReference type="EMBL" id="TIH10545.1"/>
    </source>
</evidence>
<dbReference type="EMBL" id="RFLV01000001">
    <property type="protein sequence ID" value="TIH10545.1"/>
    <property type="molecule type" value="Genomic_DNA"/>
</dbReference>
<organism evidence="4 5">
    <name type="scientific">Pseudomonas leptonychotis</name>
    <dbReference type="NCBI Taxonomy" id="2448482"/>
    <lineage>
        <taxon>Bacteria</taxon>
        <taxon>Pseudomonadati</taxon>
        <taxon>Pseudomonadota</taxon>
        <taxon>Gammaproteobacteria</taxon>
        <taxon>Pseudomonadales</taxon>
        <taxon>Pseudomonadaceae</taxon>
        <taxon>Pseudomonas</taxon>
    </lineage>
</organism>
<dbReference type="PANTHER" id="PTHR43861:SF1">
    <property type="entry name" value="TRANS-ACONITATE 2-METHYLTRANSFERASE"/>
    <property type="match status" value="1"/>
</dbReference>
<evidence type="ECO:0000256" key="1">
    <source>
        <dbReference type="ARBA" id="ARBA00022603"/>
    </source>
</evidence>
<dbReference type="PANTHER" id="PTHR43861">
    <property type="entry name" value="TRANS-ACONITATE 2-METHYLTRANSFERASE-RELATED"/>
    <property type="match status" value="1"/>
</dbReference>
<accession>A0A4T2A0P0</accession>
<keyword evidence="2 4" id="KW-0808">Transferase</keyword>
<comment type="caution">
    <text evidence="4">The sequence shown here is derived from an EMBL/GenBank/DDBJ whole genome shotgun (WGS) entry which is preliminary data.</text>
</comment>
<reference evidence="4 5" key="1">
    <citation type="submission" date="2018-10" db="EMBL/GenBank/DDBJ databases">
        <title>Pseudomonas leptonychotis sp. nov., isolated from Weddell seals in Antarctica.</title>
        <authorList>
            <person name="Novakova D."/>
            <person name="Svec P."/>
            <person name="Kralova S."/>
            <person name="Kristofova L."/>
            <person name="Zeman M."/>
            <person name="Pantucek R."/>
            <person name="Maslanova I."/>
            <person name="Sedlacek I."/>
        </authorList>
    </citation>
    <scope>NUCLEOTIDE SEQUENCE [LARGE SCALE GENOMIC DNA]</scope>
    <source>
        <strain evidence="4 5">CCM 8849</strain>
    </source>
</reference>
<gene>
    <name evidence="4" type="ORF">D8779_07690</name>
</gene>
<dbReference type="Pfam" id="PF13649">
    <property type="entry name" value="Methyltransf_25"/>
    <property type="match status" value="1"/>
</dbReference>
<dbReference type="SUPFAM" id="SSF53335">
    <property type="entry name" value="S-adenosyl-L-methionine-dependent methyltransferases"/>
    <property type="match status" value="1"/>
</dbReference>
<dbReference type="CDD" id="cd02440">
    <property type="entry name" value="AdoMet_MTases"/>
    <property type="match status" value="1"/>
</dbReference>
<evidence type="ECO:0000259" key="3">
    <source>
        <dbReference type="Pfam" id="PF13649"/>
    </source>
</evidence>
<dbReference type="GO" id="GO:0032259">
    <property type="term" value="P:methylation"/>
    <property type="evidence" value="ECO:0007669"/>
    <property type="project" value="UniProtKB-KW"/>
</dbReference>
<protein>
    <submittedName>
        <fullName evidence="4">Methyltransferase domain-containing protein</fullName>
    </submittedName>
</protein>
<dbReference type="OrthoDB" id="9804312at2"/>
<dbReference type="InterPro" id="IPR041698">
    <property type="entry name" value="Methyltransf_25"/>
</dbReference>